<gene>
    <name evidence="6" type="ORF">KHX94_02340</name>
</gene>
<dbReference type="SUPFAM" id="SSF53850">
    <property type="entry name" value="Periplasmic binding protein-like II"/>
    <property type="match status" value="1"/>
</dbReference>
<dbReference type="PANTHER" id="PTHR30118:SF11">
    <property type="entry name" value="HTH-TYPE TRANSCRIPTIONAL REGULATOR YIDZ"/>
    <property type="match status" value="1"/>
</dbReference>
<dbReference type="Proteomes" id="UP000676428">
    <property type="component" value="Chromosome"/>
</dbReference>
<dbReference type="Gene3D" id="3.40.190.290">
    <property type="match status" value="1"/>
</dbReference>
<dbReference type="PANTHER" id="PTHR30118">
    <property type="entry name" value="HTH-TYPE TRANSCRIPTIONAL REGULATOR LEUO-RELATED"/>
    <property type="match status" value="1"/>
</dbReference>
<name>A0ABX8DFT4_9GAMM</name>
<keyword evidence="7" id="KW-1185">Reference proteome</keyword>
<keyword evidence="3" id="KW-0238">DNA-binding</keyword>
<protein>
    <submittedName>
        <fullName evidence="6">LysR family transcriptional regulator</fullName>
    </submittedName>
</protein>
<evidence type="ECO:0000256" key="3">
    <source>
        <dbReference type="ARBA" id="ARBA00023125"/>
    </source>
</evidence>
<dbReference type="InterPro" id="IPR050389">
    <property type="entry name" value="LysR-type_TF"/>
</dbReference>
<dbReference type="InterPro" id="IPR000847">
    <property type="entry name" value="LysR_HTH_N"/>
</dbReference>
<dbReference type="CDD" id="cd05466">
    <property type="entry name" value="PBP2_LTTR_substrate"/>
    <property type="match status" value="1"/>
</dbReference>
<sequence>MASRLLKQLCELDIFTLMVFKTIYETGHANITARELSVSAPKISRCLSSLRAAFDDELFYRRQQKLKATPLAENLYRPVCDFIQSVYQLELQASSRRDCLTEGCLQIAVGYGLLSALSKVFGQKEITEKLGKIRLYKWRGDSADLIHSGELDLGISLEIPDNQELQLTTVGECREIGLVCRADHPIWQHYPNITLEDITHYPYVYMSVKNFNERIDPLELYCQQENLPSPEMDSVEDVEEWHAHLLTMNSIGLAPATELCQTDRMSELKYCLLPASEVDKLQRTLALPCYQLIERSNDYRRYSQAQRQLIIDLVSKLLDFRVQPAEERRFGT</sequence>
<evidence type="ECO:0000259" key="5">
    <source>
        <dbReference type="PROSITE" id="PS50931"/>
    </source>
</evidence>
<keyword evidence="2" id="KW-0805">Transcription regulation</keyword>
<evidence type="ECO:0000313" key="6">
    <source>
        <dbReference type="EMBL" id="QVK23597.1"/>
    </source>
</evidence>
<evidence type="ECO:0000256" key="4">
    <source>
        <dbReference type="ARBA" id="ARBA00023163"/>
    </source>
</evidence>
<feature type="domain" description="HTH lysR-type" evidence="5">
    <location>
        <begin position="17"/>
        <end position="69"/>
    </location>
</feature>
<keyword evidence="4" id="KW-0804">Transcription</keyword>
<dbReference type="SUPFAM" id="SSF46785">
    <property type="entry name" value="Winged helix' DNA-binding domain"/>
    <property type="match status" value="1"/>
</dbReference>
<dbReference type="Pfam" id="PF00126">
    <property type="entry name" value="HTH_1"/>
    <property type="match status" value="1"/>
</dbReference>
<reference evidence="6 7" key="1">
    <citation type="journal article" date="2012" name="Int. J. Syst. Evol. Microbiol.">
        <title>Shewanella dokdonensis sp. nov., isolated from seawater.</title>
        <authorList>
            <person name="Sung H.R."/>
            <person name="Yoon J.H."/>
            <person name="Ghim S.Y."/>
        </authorList>
    </citation>
    <scope>NUCLEOTIDE SEQUENCE [LARGE SCALE GENOMIC DNA]</scope>
    <source>
        <strain evidence="6 7">DSM 23626</strain>
    </source>
</reference>
<dbReference type="RefSeq" id="WP_213682217.1">
    <property type="nucleotide sequence ID" value="NZ_CP074572.1"/>
</dbReference>
<dbReference type="PROSITE" id="PS50931">
    <property type="entry name" value="HTH_LYSR"/>
    <property type="match status" value="1"/>
</dbReference>
<comment type="similarity">
    <text evidence="1">Belongs to the LysR transcriptional regulatory family.</text>
</comment>
<accession>A0ABX8DFT4</accession>
<dbReference type="InterPro" id="IPR036390">
    <property type="entry name" value="WH_DNA-bd_sf"/>
</dbReference>
<evidence type="ECO:0000313" key="7">
    <source>
        <dbReference type="Proteomes" id="UP000676428"/>
    </source>
</evidence>
<evidence type="ECO:0000256" key="1">
    <source>
        <dbReference type="ARBA" id="ARBA00009437"/>
    </source>
</evidence>
<dbReference type="InterPro" id="IPR036388">
    <property type="entry name" value="WH-like_DNA-bd_sf"/>
</dbReference>
<proteinExistence type="inferred from homology"/>
<evidence type="ECO:0000256" key="2">
    <source>
        <dbReference type="ARBA" id="ARBA00023015"/>
    </source>
</evidence>
<dbReference type="Gene3D" id="1.10.10.10">
    <property type="entry name" value="Winged helix-like DNA-binding domain superfamily/Winged helix DNA-binding domain"/>
    <property type="match status" value="1"/>
</dbReference>
<dbReference type="InterPro" id="IPR005119">
    <property type="entry name" value="LysR_subst-bd"/>
</dbReference>
<dbReference type="Pfam" id="PF03466">
    <property type="entry name" value="LysR_substrate"/>
    <property type="match status" value="1"/>
</dbReference>
<dbReference type="EMBL" id="CP074572">
    <property type="protein sequence ID" value="QVK23597.1"/>
    <property type="molecule type" value="Genomic_DNA"/>
</dbReference>
<organism evidence="6 7">
    <name type="scientific">Shewanella dokdonensis</name>
    <dbReference type="NCBI Taxonomy" id="712036"/>
    <lineage>
        <taxon>Bacteria</taxon>
        <taxon>Pseudomonadati</taxon>
        <taxon>Pseudomonadota</taxon>
        <taxon>Gammaproteobacteria</taxon>
        <taxon>Alteromonadales</taxon>
        <taxon>Shewanellaceae</taxon>
        <taxon>Shewanella</taxon>
    </lineage>
</organism>